<dbReference type="CDD" id="cd02440">
    <property type="entry name" value="AdoMet_MTases"/>
    <property type="match status" value="1"/>
</dbReference>
<organism evidence="2 3">
    <name type="scientific">Niveispirillum lacus</name>
    <dbReference type="NCBI Taxonomy" id="1981099"/>
    <lineage>
        <taxon>Bacteria</taxon>
        <taxon>Pseudomonadati</taxon>
        <taxon>Pseudomonadota</taxon>
        <taxon>Alphaproteobacteria</taxon>
        <taxon>Rhodospirillales</taxon>
        <taxon>Azospirillaceae</taxon>
        <taxon>Niveispirillum</taxon>
    </lineage>
</organism>
<name>A0A255Z308_9PROT</name>
<feature type="domain" description="Methyltransferase type 11" evidence="1">
    <location>
        <begin position="47"/>
        <end position="142"/>
    </location>
</feature>
<dbReference type="SUPFAM" id="SSF53335">
    <property type="entry name" value="S-adenosyl-L-methionine-dependent methyltransferases"/>
    <property type="match status" value="1"/>
</dbReference>
<protein>
    <submittedName>
        <fullName evidence="2">SAM-dependent methyltransferase</fullName>
    </submittedName>
</protein>
<dbReference type="EMBL" id="NOXU01000024">
    <property type="protein sequence ID" value="OYQ35903.1"/>
    <property type="molecule type" value="Genomic_DNA"/>
</dbReference>
<dbReference type="InterPro" id="IPR029063">
    <property type="entry name" value="SAM-dependent_MTases_sf"/>
</dbReference>
<dbReference type="GO" id="GO:0032259">
    <property type="term" value="P:methylation"/>
    <property type="evidence" value="ECO:0007669"/>
    <property type="project" value="UniProtKB-KW"/>
</dbReference>
<reference evidence="2 3" key="1">
    <citation type="submission" date="2017-07" db="EMBL/GenBank/DDBJ databases">
        <title>Niveispirillum cyanobacteriorum sp. nov., isolated from cyanobacterial aggregates in a eutrophic lake.</title>
        <authorList>
            <person name="Cai H."/>
        </authorList>
    </citation>
    <scope>NUCLEOTIDE SEQUENCE [LARGE SCALE GENOMIC DNA]</scope>
    <source>
        <strain evidence="3">TH1-14</strain>
    </source>
</reference>
<comment type="caution">
    <text evidence="2">The sequence shown here is derived from an EMBL/GenBank/DDBJ whole genome shotgun (WGS) entry which is preliminary data.</text>
</comment>
<dbReference type="Proteomes" id="UP000216998">
    <property type="component" value="Unassembled WGS sequence"/>
</dbReference>
<sequence>MDSQHDLVVQQFAPRAAAYASSPTHAAGPDLTAFQSLLQAAPVMRLLDLGSGGGHVSFHASPYASEVLAYDLSTDMLDMVAAGAALRGLTNIRTQPGRAEHLPFPDGHFDMVASRYSAHHWRHLPAALAETVRVLRPGGQLLMMDVFAPADPLLDTFLQTVEMVRDPSHVRDYSLHEWRSLLHDAGLAPGTVTTYRLRLEFQSWVDRIGSPESHRPALRSLLAGAAAEVKRHFAVETDGSFTIDTMLMVATKES</sequence>
<evidence type="ECO:0000313" key="3">
    <source>
        <dbReference type="Proteomes" id="UP000216998"/>
    </source>
</evidence>
<proteinExistence type="predicted"/>
<keyword evidence="2" id="KW-0489">Methyltransferase</keyword>
<gene>
    <name evidence="2" type="ORF">CHU95_06480</name>
</gene>
<dbReference type="GO" id="GO:0008757">
    <property type="term" value="F:S-adenosylmethionine-dependent methyltransferase activity"/>
    <property type="evidence" value="ECO:0007669"/>
    <property type="project" value="InterPro"/>
</dbReference>
<dbReference type="InterPro" id="IPR013216">
    <property type="entry name" value="Methyltransf_11"/>
</dbReference>
<dbReference type="OrthoDB" id="9787738at2"/>
<dbReference type="Gene3D" id="3.40.50.150">
    <property type="entry name" value="Vaccinia Virus protein VP39"/>
    <property type="match status" value="1"/>
</dbReference>
<dbReference type="PANTHER" id="PTHR43591">
    <property type="entry name" value="METHYLTRANSFERASE"/>
    <property type="match status" value="1"/>
</dbReference>
<keyword evidence="3" id="KW-1185">Reference proteome</keyword>
<dbReference type="Pfam" id="PF08241">
    <property type="entry name" value="Methyltransf_11"/>
    <property type="match status" value="1"/>
</dbReference>
<dbReference type="AlphaFoldDB" id="A0A255Z308"/>
<keyword evidence="2" id="KW-0808">Transferase</keyword>
<evidence type="ECO:0000259" key="1">
    <source>
        <dbReference type="Pfam" id="PF08241"/>
    </source>
</evidence>
<evidence type="ECO:0000313" key="2">
    <source>
        <dbReference type="EMBL" id="OYQ35903.1"/>
    </source>
</evidence>
<accession>A0A255Z308</accession>